<dbReference type="GO" id="GO:0005525">
    <property type="term" value="F:GTP binding"/>
    <property type="evidence" value="ECO:0007669"/>
    <property type="project" value="InterPro"/>
</dbReference>
<proteinExistence type="predicted"/>
<evidence type="ECO:0000313" key="3">
    <source>
        <dbReference type="Proteomes" id="UP000284842"/>
    </source>
</evidence>
<name>A0A409VS33_9AGAR</name>
<accession>A0A409VS33</accession>
<dbReference type="STRING" id="181874.A0A409VS33"/>
<dbReference type="Proteomes" id="UP000284842">
    <property type="component" value="Unassembled WGS sequence"/>
</dbReference>
<gene>
    <name evidence="2" type="ORF">CVT24_000139</name>
</gene>
<protein>
    <recommendedName>
        <fullName evidence="1">G domain-containing protein</fullName>
    </recommendedName>
</protein>
<keyword evidence="3" id="KW-1185">Reference proteome</keyword>
<dbReference type="SUPFAM" id="SSF52540">
    <property type="entry name" value="P-loop containing nucleoside triphosphate hydrolases"/>
    <property type="match status" value="2"/>
</dbReference>
<dbReference type="OrthoDB" id="8954335at2759"/>
<dbReference type="InParanoid" id="A0A409VS33"/>
<dbReference type="CDD" id="cd00882">
    <property type="entry name" value="Ras_like_GTPase"/>
    <property type="match status" value="1"/>
</dbReference>
<reference evidence="2 3" key="1">
    <citation type="journal article" date="2018" name="Evol. Lett.">
        <title>Horizontal gene cluster transfer increased hallucinogenic mushroom diversity.</title>
        <authorList>
            <person name="Reynolds H.T."/>
            <person name="Vijayakumar V."/>
            <person name="Gluck-Thaler E."/>
            <person name="Korotkin H.B."/>
            <person name="Matheny P.B."/>
            <person name="Slot J.C."/>
        </authorList>
    </citation>
    <scope>NUCLEOTIDE SEQUENCE [LARGE SCALE GENOMIC DNA]</scope>
    <source>
        <strain evidence="2 3">2629</strain>
    </source>
</reference>
<organism evidence="2 3">
    <name type="scientific">Panaeolus cyanescens</name>
    <dbReference type="NCBI Taxonomy" id="181874"/>
    <lineage>
        <taxon>Eukaryota</taxon>
        <taxon>Fungi</taxon>
        <taxon>Dikarya</taxon>
        <taxon>Basidiomycota</taxon>
        <taxon>Agaricomycotina</taxon>
        <taxon>Agaricomycetes</taxon>
        <taxon>Agaricomycetidae</taxon>
        <taxon>Agaricales</taxon>
        <taxon>Agaricineae</taxon>
        <taxon>Galeropsidaceae</taxon>
        <taxon>Panaeolus</taxon>
    </lineage>
</organism>
<dbReference type="EMBL" id="NHTK01005993">
    <property type="protein sequence ID" value="PPQ69095.1"/>
    <property type="molecule type" value="Genomic_DNA"/>
</dbReference>
<evidence type="ECO:0000313" key="2">
    <source>
        <dbReference type="EMBL" id="PPQ69095.1"/>
    </source>
</evidence>
<dbReference type="InterPro" id="IPR027417">
    <property type="entry name" value="P-loop_NTPase"/>
</dbReference>
<sequence>MTSMLNPSDSSGGAPGLELHLIRPSGPLSAKRIPEDYNGYIDGWVILLMGPTGSGKSTFIEAVVNNRHLGIAKDQLEGFTQRLTAYRVSNLMSFGRNIYLVDTPGLSDPKIPESRTIREIQQWMVKYNIRVIERLFYFDRIMDTRMSGSKTKALNIFKAITGQDSRFRVHVITTMWDQIWTSGQEARANERYEQLQKEHWKDFATDSRKFKLRMLAIVKFTNTQESALGILDSCLGTSSGKFFRFEEHLSTSKIEHTTYGKILQANLFERHLALQQRLQVIQEDLNSAEAQESNELRSILYQHRIEVERCVRVVEKELKAMGAFSKS</sequence>
<dbReference type="InterPro" id="IPR006073">
    <property type="entry name" value="GTP-bd"/>
</dbReference>
<feature type="domain" description="G" evidence="1">
    <location>
        <begin position="46"/>
        <end position="117"/>
    </location>
</feature>
<dbReference type="Pfam" id="PF01926">
    <property type="entry name" value="MMR_HSR1"/>
    <property type="match status" value="1"/>
</dbReference>
<evidence type="ECO:0000259" key="1">
    <source>
        <dbReference type="Pfam" id="PF01926"/>
    </source>
</evidence>
<dbReference type="Gene3D" id="3.40.50.300">
    <property type="entry name" value="P-loop containing nucleotide triphosphate hydrolases"/>
    <property type="match status" value="1"/>
</dbReference>
<comment type="caution">
    <text evidence="2">The sequence shown here is derived from an EMBL/GenBank/DDBJ whole genome shotgun (WGS) entry which is preliminary data.</text>
</comment>
<dbReference type="AlphaFoldDB" id="A0A409VS33"/>